<keyword evidence="5" id="KW-0804">Transcription</keyword>
<dbReference type="Proteomes" id="UP000515123">
    <property type="component" value="Linkage group 5"/>
</dbReference>
<evidence type="ECO:0000256" key="1">
    <source>
        <dbReference type="ARBA" id="ARBA00004123"/>
    </source>
</evidence>
<evidence type="ECO:0000259" key="9">
    <source>
        <dbReference type="PROSITE" id="PS51294"/>
    </source>
</evidence>
<dbReference type="Pfam" id="PF13921">
    <property type="entry name" value="Myb_DNA-bind_6"/>
    <property type="match status" value="1"/>
</dbReference>
<dbReference type="SMART" id="SM00717">
    <property type="entry name" value="SANT"/>
    <property type="match status" value="3"/>
</dbReference>
<keyword evidence="10" id="KW-1185">Reference proteome</keyword>
<dbReference type="CDD" id="cd00167">
    <property type="entry name" value="SANT"/>
    <property type="match status" value="3"/>
</dbReference>
<reference evidence="10" key="1">
    <citation type="journal article" date="2015" name="Nat. Genet.">
        <title>The pineapple genome and the evolution of CAM photosynthesis.</title>
        <authorList>
            <person name="Ming R."/>
            <person name="VanBuren R."/>
            <person name="Wai C.M."/>
            <person name="Tang H."/>
            <person name="Schatz M.C."/>
            <person name="Bowers J.E."/>
            <person name="Lyons E."/>
            <person name="Wang M.L."/>
            <person name="Chen J."/>
            <person name="Biggers E."/>
            <person name="Zhang J."/>
            <person name="Huang L."/>
            <person name="Zhang L."/>
            <person name="Miao W."/>
            <person name="Zhang J."/>
            <person name="Ye Z."/>
            <person name="Miao C."/>
            <person name="Lin Z."/>
            <person name="Wang H."/>
            <person name="Zhou H."/>
            <person name="Yim W.C."/>
            <person name="Priest H.D."/>
            <person name="Zheng C."/>
            <person name="Woodhouse M."/>
            <person name="Edger P.P."/>
            <person name="Guyot R."/>
            <person name="Guo H.B."/>
            <person name="Guo H."/>
            <person name="Zheng G."/>
            <person name="Singh R."/>
            <person name="Sharma A."/>
            <person name="Min X."/>
            <person name="Zheng Y."/>
            <person name="Lee H."/>
            <person name="Gurtowski J."/>
            <person name="Sedlazeck F.J."/>
            <person name="Harkess A."/>
            <person name="McKain M.R."/>
            <person name="Liao Z."/>
            <person name="Fang J."/>
            <person name="Liu J."/>
            <person name="Zhang X."/>
            <person name="Zhang Q."/>
            <person name="Hu W."/>
            <person name="Qin Y."/>
            <person name="Wang K."/>
            <person name="Chen L.Y."/>
            <person name="Shirley N."/>
            <person name="Lin Y.R."/>
            <person name="Liu L.Y."/>
            <person name="Hernandez A.G."/>
            <person name="Wright C.L."/>
            <person name="Bulone V."/>
            <person name="Tuskan G.A."/>
            <person name="Heath K."/>
            <person name="Zee F."/>
            <person name="Moore P.H."/>
            <person name="Sunkar R."/>
            <person name="Leebens-Mack J.H."/>
            <person name="Mockler T."/>
            <person name="Bennetzen J.L."/>
            <person name="Freeling M."/>
            <person name="Sankoff D."/>
            <person name="Paterson A.H."/>
            <person name="Zhu X."/>
            <person name="Yang X."/>
            <person name="Smith J.A."/>
            <person name="Cushman J.C."/>
            <person name="Paull R.E."/>
            <person name="Yu Q."/>
        </authorList>
    </citation>
    <scope>NUCLEOTIDE SEQUENCE [LARGE SCALE GENOMIC DNA]</scope>
    <source>
        <strain evidence="10">cv. F153</strain>
    </source>
</reference>
<keyword evidence="4" id="KW-0238">DNA-binding</keyword>
<dbReference type="GeneID" id="109710073"/>
<dbReference type="PROSITE" id="PS50090">
    <property type="entry name" value="MYB_LIKE"/>
    <property type="match status" value="3"/>
</dbReference>
<dbReference type="Gene3D" id="1.10.10.60">
    <property type="entry name" value="Homeodomain-like"/>
    <property type="match status" value="3"/>
</dbReference>
<dbReference type="OrthoDB" id="2143914at2759"/>
<feature type="domain" description="Myb-like" evidence="8">
    <location>
        <begin position="42"/>
        <end position="93"/>
    </location>
</feature>
<feature type="domain" description="HTH myb-type" evidence="9">
    <location>
        <begin position="94"/>
        <end position="149"/>
    </location>
</feature>
<dbReference type="AlphaFoldDB" id="A0A6P5F467"/>
<proteinExistence type="predicted"/>
<dbReference type="PROSITE" id="PS51294">
    <property type="entry name" value="HTH_MYB"/>
    <property type="match status" value="3"/>
</dbReference>
<dbReference type="FunFam" id="1.10.10.60:FF:000016">
    <property type="entry name" value="Transcriptional activator Myb isoform A"/>
    <property type="match status" value="1"/>
</dbReference>
<evidence type="ECO:0000313" key="11">
    <source>
        <dbReference type="RefSeq" id="XP_020088075.1"/>
    </source>
</evidence>
<dbReference type="InterPro" id="IPR009057">
    <property type="entry name" value="Homeodomain-like_sf"/>
</dbReference>
<evidence type="ECO:0000256" key="5">
    <source>
        <dbReference type="ARBA" id="ARBA00023163"/>
    </source>
</evidence>
<dbReference type="RefSeq" id="XP_020088076.1">
    <property type="nucleotide sequence ID" value="XM_020232487.1"/>
</dbReference>
<evidence type="ECO:0000313" key="10">
    <source>
        <dbReference type="Proteomes" id="UP000515123"/>
    </source>
</evidence>
<feature type="compositionally biased region" description="Basic and acidic residues" evidence="7">
    <location>
        <begin position="1"/>
        <end position="13"/>
    </location>
</feature>
<dbReference type="PANTHER" id="PTHR45614:SF266">
    <property type="entry name" value="TRANSCRIPTION FACTOR MYB3R-4"/>
    <property type="match status" value="1"/>
</dbReference>
<organism evidence="11">
    <name type="scientific">Ananas comosus</name>
    <name type="common">Pineapple</name>
    <name type="synonym">Ananas ananas</name>
    <dbReference type="NCBI Taxonomy" id="4615"/>
    <lineage>
        <taxon>Eukaryota</taxon>
        <taxon>Viridiplantae</taxon>
        <taxon>Streptophyta</taxon>
        <taxon>Embryophyta</taxon>
        <taxon>Tracheophyta</taxon>
        <taxon>Spermatophyta</taxon>
        <taxon>Magnoliopsida</taxon>
        <taxon>Liliopsida</taxon>
        <taxon>Poales</taxon>
        <taxon>Bromeliaceae</taxon>
        <taxon>Bromelioideae</taxon>
        <taxon>Ananas</taxon>
    </lineage>
</organism>
<name>A0A6P5F467_ANACO</name>
<reference evidence="11 12" key="2">
    <citation type="submission" date="2025-04" db="UniProtKB">
        <authorList>
            <consortium name="RefSeq"/>
        </authorList>
    </citation>
    <scope>IDENTIFICATION</scope>
    <source>
        <tissue evidence="11 12">Leaf</tissue>
    </source>
</reference>
<dbReference type="InterPro" id="IPR017930">
    <property type="entry name" value="Myb_dom"/>
</dbReference>
<dbReference type="InterPro" id="IPR001005">
    <property type="entry name" value="SANT/Myb"/>
</dbReference>
<feature type="region of interest" description="Disordered" evidence="7">
    <location>
        <begin position="1"/>
        <end position="51"/>
    </location>
</feature>
<comment type="subcellular location">
    <subcellularLocation>
        <location evidence="1">Nucleus</location>
    </subcellularLocation>
</comment>
<keyword evidence="2" id="KW-0677">Repeat</keyword>
<evidence type="ECO:0000256" key="2">
    <source>
        <dbReference type="ARBA" id="ARBA00022737"/>
    </source>
</evidence>
<feature type="domain" description="Myb-like" evidence="8">
    <location>
        <begin position="94"/>
        <end position="145"/>
    </location>
</feature>
<dbReference type="GO" id="GO:0000978">
    <property type="term" value="F:RNA polymerase II cis-regulatory region sequence-specific DNA binding"/>
    <property type="evidence" value="ECO:0007669"/>
    <property type="project" value="TreeGrafter"/>
</dbReference>
<feature type="domain" description="Myb-like" evidence="8">
    <location>
        <begin position="146"/>
        <end position="196"/>
    </location>
</feature>
<dbReference type="Pfam" id="PF00249">
    <property type="entry name" value="Myb_DNA-binding"/>
    <property type="match status" value="1"/>
</dbReference>
<evidence type="ECO:0000256" key="7">
    <source>
        <dbReference type="SAM" id="MobiDB-lite"/>
    </source>
</evidence>
<dbReference type="FunFam" id="1.10.10.60:FF:000010">
    <property type="entry name" value="Transcriptional activator Myb isoform A"/>
    <property type="match status" value="1"/>
</dbReference>
<dbReference type="PANTHER" id="PTHR45614">
    <property type="entry name" value="MYB PROTEIN-RELATED"/>
    <property type="match status" value="1"/>
</dbReference>
<dbReference type="GO" id="GO:0005634">
    <property type="term" value="C:nucleus"/>
    <property type="evidence" value="ECO:0007669"/>
    <property type="project" value="UniProtKB-SubCell"/>
</dbReference>
<evidence type="ECO:0000259" key="8">
    <source>
        <dbReference type="PROSITE" id="PS50090"/>
    </source>
</evidence>
<dbReference type="SUPFAM" id="SSF46689">
    <property type="entry name" value="Homeodomain-like"/>
    <property type="match status" value="2"/>
</dbReference>
<feature type="compositionally biased region" description="Polar residues" evidence="7">
    <location>
        <begin position="36"/>
        <end position="49"/>
    </location>
</feature>
<keyword evidence="6" id="KW-0539">Nucleus</keyword>
<evidence type="ECO:0000256" key="4">
    <source>
        <dbReference type="ARBA" id="ARBA00023125"/>
    </source>
</evidence>
<protein>
    <submittedName>
        <fullName evidence="11 12">Myb-related protein 3R-1-like isoform X1</fullName>
    </submittedName>
</protein>
<dbReference type="InterPro" id="IPR050560">
    <property type="entry name" value="MYB_TF"/>
</dbReference>
<feature type="domain" description="HTH myb-type" evidence="9">
    <location>
        <begin position="42"/>
        <end position="93"/>
    </location>
</feature>
<gene>
    <name evidence="11 12" type="primary">LOC109710073</name>
</gene>
<dbReference type="FunFam" id="1.10.10.60:FF:000324">
    <property type="entry name" value="Transcription factor MYB3R-2"/>
    <property type="match status" value="1"/>
</dbReference>
<feature type="compositionally biased region" description="Polar residues" evidence="7">
    <location>
        <begin position="14"/>
        <end position="28"/>
    </location>
</feature>
<evidence type="ECO:0000256" key="3">
    <source>
        <dbReference type="ARBA" id="ARBA00023015"/>
    </source>
</evidence>
<accession>A0A6P5F467</accession>
<keyword evidence="3" id="KW-0805">Transcription regulation</keyword>
<sequence length="1001" mass="111693">MESDKETVSERGEASTSVAAHQGSCNNAQRRRPLNGRTTGPTRRSTKGQWTPEEDAILCNAVQRFNGKNWKKIAECFLDRTDVQCLHRWQKVLNPELVKGPWSKQEDEIIIQMVKKYGPKKWSTISQALPGRIGKQCRERWHNHLNPAINKEAWTQDEEIALIHAHQIYGNKWAELTKFLPGRTDNAIKNHWNSSVKKKLDSYSASGLLSQFQGLSHIENPSHHIPTSSVTRQNSEDSGYKFRQEIEDLSECSQASSALVPRSQSSCELSNADPICDDLEVKPIHNDFEVQDYDFSFCPQEYQNSIEEITRELPNVPHERSALEEARDVDNEVEVSQRINTHMALQQMLDDSLVEDTKKYLEYNGTSSNFYIENEELRGPKVPASVTSSDHSFPSDFCQDNSLQYTISTPDMTNSGHLSGISCQHDAYSFEPHRNFGSYTSPLYHVSSSSMLDSSYYQSLTTVVHPSFICPNDGKSTGKSDKTERNHIFPETNNLVQITCPDDGVLKEIDALSDGKQMVVNEEQKDNGALFYEPPRFPSLDIPFVSCDLISSSDDLQQDFSPLGIRQLMRSSMNFSNPFSFSDSPSHDESPDFVLKSAAKSFICTPSIMKKRQRELLSPSNDHRADKKTGITVDCELFAISSSISLTAQFADSCIGDAKAENFACGSSSNCERMKEEVSAERMEDLCNASGYRKDKDVSEDEKITVEEPSSIRSETMARQDMSTSASAWKIDSNSTEEEQHAGILVEYNVNDLLMFSPESGSYPGYSKTGAKYSKHQFRPLDFTSDKCCSTSQLNFISVLSPSVGKWEGQPPLPATSIQSIQPTEVKVENFGSSIDVDFENLNILADTPSIKRGIESPSAWKSPWFMNSVLLAPRIETDMTYQDIGYLMSPGGDGTYDAIGLMRQLSEHTAAAVAEAHEVLASGSPRIGLEERKSDKKIFPKEKDQSMKAFDMPPKVTAEARVLDFSGCAMPARTETKKIGIAGTSVSLSSPSSYLLKSCR</sequence>
<evidence type="ECO:0000313" key="12">
    <source>
        <dbReference type="RefSeq" id="XP_020088076.1"/>
    </source>
</evidence>
<dbReference type="GO" id="GO:0000981">
    <property type="term" value="F:DNA-binding transcription factor activity, RNA polymerase II-specific"/>
    <property type="evidence" value="ECO:0007669"/>
    <property type="project" value="TreeGrafter"/>
</dbReference>
<evidence type="ECO:0000256" key="6">
    <source>
        <dbReference type="ARBA" id="ARBA00023242"/>
    </source>
</evidence>
<dbReference type="RefSeq" id="XP_020088075.1">
    <property type="nucleotide sequence ID" value="XM_020232486.1"/>
</dbReference>
<feature type="domain" description="HTH myb-type" evidence="9">
    <location>
        <begin position="150"/>
        <end position="200"/>
    </location>
</feature>